<feature type="DNA-binding region" description="H-T-H motif" evidence="4">
    <location>
        <begin position="42"/>
        <end position="61"/>
    </location>
</feature>
<evidence type="ECO:0000256" key="2">
    <source>
        <dbReference type="ARBA" id="ARBA00023125"/>
    </source>
</evidence>
<protein>
    <submittedName>
        <fullName evidence="6">TetR/AcrR family transcriptional regulator</fullName>
    </submittedName>
</protein>
<sequence>MNESVKRPYDATRRRAQARETQRAILRAAHDLFVEQGYGRTTIAQVAERAGVSSETIYATFKNKPTLLHRTWDVTVGGDDEEVVFHERPEVMAIRAEPDLAARFMMHARFSTATARRMTPFVRSVLGAAASEASAAQMAAEMDGQRLAGLTVMAREAAATGQLKVTEEECRDLIWAMTDGHLWHQLVVERGWSDEQYADWLGRTWVNLLVQDPVQPRG</sequence>
<dbReference type="PROSITE" id="PS50977">
    <property type="entry name" value="HTH_TETR_2"/>
    <property type="match status" value="1"/>
</dbReference>
<organism evidence="6 7">
    <name type="scientific">Aeromicrobium ginsengisoli</name>
    <dbReference type="NCBI Taxonomy" id="363867"/>
    <lineage>
        <taxon>Bacteria</taxon>
        <taxon>Bacillati</taxon>
        <taxon>Actinomycetota</taxon>
        <taxon>Actinomycetes</taxon>
        <taxon>Propionibacteriales</taxon>
        <taxon>Nocardioidaceae</taxon>
        <taxon>Aeromicrobium</taxon>
    </lineage>
</organism>
<reference evidence="6" key="1">
    <citation type="submission" date="2019-09" db="EMBL/GenBank/DDBJ databases">
        <authorList>
            <person name="Li J."/>
        </authorList>
    </citation>
    <scope>NUCLEOTIDE SEQUENCE [LARGE SCALE GENOMIC DNA]</scope>
    <source>
        <strain evidence="6">JCM 14732</strain>
    </source>
</reference>
<proteinExistence type="predicted"/>
<keyword evidence="1" id="KW-0805">Transcription regulation</keyword>
<dbReference type="GO" id="GO:0000976">
    <property type="term" value="F:transcription cis-regulatory region binding"/>
    <property type="evidence" value="ECO:0007669"/>
    <property type="project" value="TreeGrafter"/>
</dbReference>
<keyword evidence="2 4" id="KW-0238">DNA-binding</keyword>
<dbReference type="Gene3D" id="1.10.357.10">
    <property type="entry name" value="Tetracycline Repressor, domain 2"/>
    <property type="match status" value="1"/>
</dbReference>
<dbReference type="AlphaFoldDB" id="A0A5M4FGT6"/>
<accession>A0A5M4FGT6</accession>
<dbReference type="PANTHER" id="PTHR30055">
    <property type="entry name" value="HTH-TYPE TRANSCRIPTIONAL REGULATOR RUTR"/>
    <property type="match status" value="1"/>
</dbReference>
<evidence type="ECO:0000256" key="1">
    <source>
        <dbReference type="ARBA" id="ARBA00023015"/>
    </source>
</evidence>
<dbReference type="InterPro" id="IPR001647">
    <property type="entry name" value="HTH_TetR"/>
</dbReference>
<keyword evidence="7" id="KW-1185">Reference proteome</keyword>
<evidence type="ECO:0000313" key="6">
    <source>
        <dbReference type="EMBL" id="KAA1399429.1"/>
    </source>
</evidence>
<dbReference type="Pfam" id="PF00440">
    <property type="entry name" value="TetR_N"/>
    <property type="match status" value="1"/>
</dbReference>
<keyword evidence="3" id="KW-0804">Transcription</keyword>
<evidence type="ECO:0000313" key="7">
    <source>
        <dbReference type="Proteomes" id="UP000380867"/>
    </source>
</evidence>
<dbReference type="RefSeq" id="WP_149687572.1">
    <property type="nucleotide sequence ID" value="NZ_SDPQ02000001.1"/>
</dbReference>
<gene>
    <name evidence="6" type="ORF">ESP70_001245</name>
</gene>
<dbReference type="InterPro" id="IPR009057">
    <property type="entry name" value="Homeodomain-like_sf"/>
</dbReference>
<dbReference type="Proteomes" id="UP000380867">
    <property type="component" value="Unassembled WGS sequence"/>
</dbReference>
<dbReference type="OrthoDB" id="4823039at2"/>
<dbReference type="InterPro" id="IPR050109">
    <property type="entry name" value="HTH-type_TetR-like_transc_reg"/>
</dbReference>
<dbReference type="EMBL" id="SDPQ02000001">
    <property type="protein sequence ID" value="KAA1399429.1"/>
    <property type="molecule type" value="Genomic_DNA"/>
</dbReference>
<dbReference type="PANTHER" id="PTHR30055:SF234">
    <property type="entry name" value="HTH-TYPE TRANSCRIPTIONAL REGULATOR BETI"/>
    <property type="match status" value="1"/>
</dbReference>
<comment type="caution">
    <text evidence="6">The sequence shown here is derived from an EMBL/GenBank/DDBJ whole genome shotgun (WGS) entry which is preliminary data.</text>
</comment>
<evidence type="ECO:0000256" key="4">
    <source>
        <dbReference type="PROSITE-ProRule" id="PRU00335"/>
    </source>
</evidence>
<feature type="domain" description="HTH tetR-type" evidence="5">
    <location>
        <begin position="19"/>
        <end position="79"/>
    </location>
</feature>
<evidence type="ECO:0000256" key="3">
    <source>
        <dbReference type="ARBA" id="ARBA00023163"/>
    </source>
</evidence>
<dbReference type="SUPFAM" id="SSF46689">
    <property type="entry name" value="Homeodomain-like"/>
    <property type="match status" value="1"/>
</dbReference>
<dbReference type="GO" id="GO:0003700">
    <property type="term" value="F:DNA-binding transcription factor activity"/>
    <property type="evidence" value="ECO:0007669"/>
    <property type="project" value="TreeGrafter"/>
</dbReference>
<dbReference type="PRINTS" id="PR00455">
    <property type="entry name" value="HTHTETR"/>
</dbReference>
<name>A0A5M4FGT6_9ACTN</name>
<evidence type="ECO:0000259" key="5">
    <source>
        <dbReference type="PROSITE" id="PS50977"/>
    </source>
</evidence>